<dbReference type="GO" id="GO:0003676">
    <property type="term" value="F:nucleic acid binding"/>
    <property type="evidence" value="ECO:0007669"/>
    <property type="project" value="InterPro"/>
</dbReference>
<feature type="domain" description="U1-type" evidence="1">
    <location>
        <begin position="14"/>
        <end position="49"/>
    </location>
</feature>
<sequence length="249" mass="28679">MKTGLLFGIVANSKTRVRCVFCGVYIPKATKCIEEHTNGMKHKETIDLMSENGMSYYNDDELYCKPCNVYLSEEDSVASHLEGEEHANWIAAMDDLIEGEFINIDAYLATESEDVFCEVCNTKVTCTLQNIEEHVNDILHRSNVAEKLKPLNGIFPVENDDELWCKVCDEYIENTARSLLDHIDDDKQHVEWFMDIEDLIEGQEVSIQDYLKNEHEKNAYCNKCQMQILCNSQSIEEHVNSEAHFNQFS</sequence>
<feature type="domain" description="U1-type" evidence="1">
    <location>
        <begin position="112"/>
        <end position="147"/>
    </location>
</feature>
<evidence type="ECO:0000313" key="3">
    <source>
        <dbReference type="Proteomes" id="UP000838756"/>
    </source>
</evidence>
<dbReference type="AlphaFoldDB" id="A0A8S4RRT9"/>
<dbReference type="EMBL" id="CAKXAJ010025496">
    <property type="protein sequence ID" value="CAH2240368.1"/>
    <property type="molecule type" value="Genomic_DNA"/>
</dbReference>
<dbReference type="GO" id="GO:0008270">
    <property type="term" value="F:zinc ion binding"/>
    <property type="evidence" value="ECO:0007669"/>
    <property type="project" value="InterPro"/>
</dbReference>
<dbReference type="SUPFAM" id="SSF57667">
    <property type="entry name" value="beta-beta-alpha zinc fingers"/>
    <property type="match status" value="1"/>
</dbReference>
<reference evidence="2" key="1">
    <citation type="submission" date="2022-03" db="EMBL/GenBank/DDBJ databases">
        <authorList>
            <person name="Lindestad O."/>
        </authorList>
    </citation>
    <scope>NUCLEOTIDE SEQUENCE</scope>
</reference>
<name>A0A8S4RRT9_9NEOP</name>
<proteinExistence type="predicted"/>
<evidence type="ECO:0000259" key="1">
    <source>
        <dbReference type="SMART" id="SM00451"/>
    </source>
</evidence>
<dbReference type="Proteomes" id="UP000838756">
    <property type="component" value="Unassembled WGS sequence"/>
</dbReference>
<gene>
    <name evidence="2" type="primary">jg17363</name>
    <name evidence="2" type="ORF">PAEG_LOCUS16959</name>
</gene>
<comment type="caution">
    <text evidence="2">The sequence shown here is derived from an EMBL/GenBank/DDBJ whole genome shotgun (WGS) entry which is preliminary data.</text>
</comment>
<dbReference type="OrthoDB" id="7229642at2759"/>
<keyword evidence="3" id="KW-1185">Reference proteome</keyword>
<dbReference type="SMART" id="SM00451">
    <property type="entry name" value="ZnF_U1"/>
    <property type="match status" value="3"/>
</dbReference>
<protein>
    <submittedName>
        <fullName evidence="2">Jg17363 protein</fullName>
    </submittedName>
</protein>
<dbReference type="InterPro" id="IPR036236">
    <property type="entry name" value="Znf_C2H2_sf"/>
</dbReference>
<evidence type="ECO:0000313" key="2">
    <source>
        <dbReference type="EMBL" id="CAH2240368.1"/>
    </source>
</evidence>
<dbReference type="Gene3D" id="3.30.160.60">
    <property type="entry name" value="Classic Zinc Finger"/>
    <property type="match status" value="1"/>
</dbReference>
<feature type="domain" description="U1-type" evidence="1">
    <location>
        <begin position="59"/>
        <end position="93"/>
    </location>
</feature>
<organism evidence="2 3">
    <name type="scientific">Pararge aegeria aegeria</name>
    <dbReference type="NCBI Taxonomy" id="348720"/>
    <lineage>
        <taxon>Eukaryota</taxon>
        <taxon>Metazoa</taxon>
        <taxon>Ecdysozoa</taxon>
        <taxon>Arthropoda</taxon>
        <taxon>Hexapoda</taxon>
        <taxon>Insecta</taxon>
        <taxon>Pterygota</taxon>
        <taxon>Neoptera</taxon>
        <taxon>Endopterygota</taxon>
        <taxon>Lepidoptera</taxon>
        <taxon>Glossata</taxon>
        <taxon>Ditrysia</taxon>
        <taxon>Papilionoidea</taxon>
        <taxon>Nymphalidae</taxon>
        <taxon>Satyrinae</taxon>
        <taxon>Satyrini</taxon>
        <taxon>Parargina</taxon>
        <taxon>Pararge</taxon>
    </lineage>
</organism>
<dbReference type="InterPro" id="IPR003604">
    <property type="entry name" value="Matrin/U1-like-C_Znf_C2H2"/>
</dbReference>
<accession>A0A8S4RRT9</accession>